<dbReference type="InterPro" id="IPR026147">
    <property type="entry name" value="Rab3GAP1_conserved"/>
</dbReference>
<comment type="subcellular location">
    <subcellularLocation>
        <location evidence="1">Cytoplasm</location>
    </subcellularLocation>
</comment>
<dbReference type="EMBL" id="AUSU01003401">
    <property type="protein sequence ID" value="EPS66921.1"/>
    <property type="molecule type" value="Genomic_DNA"/>
</dbReference>
<evidence type="ECO:0000259" key="6">
    <source>
        <dbReference type="Pfam" id="PF13890"/>
    </source>
</evidence>
<evidence type="ECO:0000256" key="1">
    <source>
        <dbReference type="ARBA" id="ARBA00004496"/>
    </source>
</evidence>
<dbReference type="AlphaFoldDB" id="S8CQ21"/>
<feature type="non-terminal residue" evidence="7">
    <location>
        <position position="1"/>
    </location>
</feature>
<dbReference type="GO" id="GO:0005737">
    <property type="term" value="C:cytoplasm"/>
    <property type="evidence" value="ECO:0007669"/>
    <property type="project" value="UniProtKB-SubCell"/>
</dbReference>
<reference evidence="7 8" key="1">
    <citation type="journal article" date="2013" name="BMC Genomics">
        <title>The miniature genome of a carnivorous plant Genlisea aurea contains a low number of genes and short non-coding sequences.</title>
        <authorList>
            <person name="Leushkin E.V."/>
            <person name="Sutormin R.A."/>
            <person name="Nabieva E.R."/>
            <person name="Penin A.A."/>
            <person name="Kondrashov A.S."/>
            <person name="Logacheva M.D."/>
        </authorList>
    </citation>
    <scope>NUCLEOTIDE SEQUENCE [LARGE SCALE GENOMIC DNA]</scope>
</reference>
<keyword evidence="8" id="KW-1185">Reference proteome</keyword>
<accession>S8CQ21</accession>
<dbReference type="PANTHER" id="PTHR21422">
    <property type="entry name" value="RAB3 GTPASE-ACTIVATING PROTEIN CATALYTIC SUBUNIT"/>
    <property type="match status" value="1"/>
</dbReference>
<gene>
    <name evidence="7" type="ORF">M569_07855</name>
</gene>
<dbReference type="Proteomes" id="UP000015453">
    <property type="component" value="Unassembled WGS sequence"/>
</dbReference>
<keyword evidence="5" id="KW-0963">Cytoplasm</keyword>
<evidence type="ECO:0000313" key="8">
    <source>
        <dbReference type="Proteomes" id="UP000015453"/>
    </source>
</evidence>
<dbReference type="GO" id="GO:0005096">
    <property type="term" value="F:GTPase activator activity"/>
    <property type="evidence" value="ECO:0007669"/>
    <property type="project" value="UniProtKB-KW"/>
</dbReference>
<sequence>SFSAQLETDILISDMSSFKAANPDAVFEDFIRWYSPKDWEDDNDDDVDILGSREDSSKSDWPPNGRLSERMSDIRNSWRKLWNEALPLPASLQKPLLDPTREGEKVLHYLETLPPHQLLEQMVCTAFRVAADTLNRTSFGVSDQLTARIERLYATMGSMLKNMKASRTGSDSDAFDDLGRLAICFEHVEKLILLSASLRRRFPQSPRLAQAIFRDYYNYCLPKMGVSSTSN</sequence>
<evidence type="ECO:0000256" key="2">
    <source>
        <dbReference type="ARBA" id="ARBA00008856"/>
    </source>
</evidence>
<evidence type="ECO:0000256" key="5">
    <source>
        <dbReference type="ARBA" id="ARBA00022490"/>
    </source>
</evidence>
<feature type="domain" description="Rab3GAP catalytic subunit conserved" evidence="6">
    <location>
        <begin position="3"/>
        <end position="111"/>
    </location>
</feature>
<organism evidence="7 8">
    <name type="scientific">Genlisea aurea</name>
    <dbReference type="NCBI Taxonomy" id="192259"/>
    <lineage>
        <taxon>Eukaryota</taxon>
        <taxon>Viridiplantae</taxon>
        <taxon>Streptophyta</taxon>
        <taxon>Embryophyta</taxon>
        <taxon>Tracheophyta</taxon>
        <taxon>Spermatophyta</taxon>
        <taxon>Magnoliopsida</taxon>
        <taxon>eudicotyledons</taxon>
        <taxon>Gunneridae</taxon>
        <taxon>Pentapetalae</taxon>
        <taxon>asterids</taxon>
        <taxon>lamiids</taxon>
        <taxon>Lamiales</taxon>
        <taxon>Lentibulariaceae</taxon>
        <taxon>Genlisea</taxon>
    </lineage>
</organism>
<comment type="similarity">
    <text evidence="2">Belongs to the Rab3-GAP catalytic subunit family.</text>
</comment>
<dbReference type="PANTHER" id="PTHR21422:SF9">
    <property type="entry name" value="RAB3 GTPASE-ACTIVATING PROTEIN CATALYTIC SUBUNIT"/>
    <property type="match status" value="1"/>
</dbReference>
<keyword evidence="4" id="KW-0343">GTPase activation</keyword>
<dbReference type="Pfam" id="PF13890">
    <property type="entry name" value="Rab3-GTPase_cat"/>
    <property type="match status" value="1"/>
</dbReference>
<feature type="non-terminal residue" evidence="7">
    <location>
        <position position="231"/>
    </location>
</feature>
<evidence type="ECO:0000256" key="3">
    <source>
        <dbReference type="ARBA" id="ARBA00015817"/>
    </source>
</evidence>
<dbReference type="InterPro" id="IPR045700">
    <property type="entry name" value="Rab3GAP1"/>
</dbReference>
<evidence type="ECO:0000256" key="4">
    <source>
        <dbReference type="ARBA" id="ARBA00022468"/>
    </source>
</evidence>
<name>S8CQ21_9LAMI</name>
<dbReference type="OrthoDB" id="17346at2759"/>
<proteinExistence type="inferred from homology"/>
<comment type="caution">
    <text evidence="7">The sequence shown here is derived from an EMBL/GenBank/DDBJ whole genome shotgun (WGS) entry which is preliminary data.</text>
</comment>
<evidence type="ECO:0000313" key="7">
    <source>
        <dbReference type="EMBL" id="EPS66921.1"/>
    </source>
</evidence>
<protein>
    <recommendedName>
        <fullName evidence="3">Rab3 GTPase-activating protein catalytic subunit</fullName>
    </recommendedName>
</protein>